<comment type="subcellular location">
    <subcellularLocation>
        <location evidence="1">Membrane</location>
        <topology evidence="1">Multi-pass membrane protein</topology>
    </subcellularLocation>
</comment>
<feature type="transmembrane region" description="Helical" evidence="5">
    <location>
        <begin position="331"/>
        <end position="349"/>
    </location>
</feature>
<keyword evidence="4 5" id="KW-0472">Membrane</keyword>
<dbReference type="Pfam" id="PF01699">
    <property type="entry name" value="Na_Ca_ex"/>
    <property type="match status" value="2"/>
</dbReference>
<dbReference type="PANTHER" id="PTHR37958">
    <property type="entry name" value="SODIUM-POTASSIUM/PROTON ANTIPORTER CHAA"/>
    <property type="match status" value="1"/>
</dbReference>
<feature type="transmembrane region" description="Helical" evidence="5">
    <location>
        <begin position="272"/>
        <end position="290"/>
    </location>
</feature>
<dbReference type="InterPro" id="IPR004837">
    <property type="entry name" value="NaCa_Exmemb"/>
</dbReference>
<gene>
    <name evidence="7" type="ORF">SAMN02745728_01257</name>
</gene>
<dbReference type="GO" id="GO:0015386">
    <property type="term" value="F:potassium:proton antiporter activity"/>
    <property type="evidence" value="ECO:0007669"/>
    <property type="project" value="TreeGrafter"/>
</dbReference>
<protein>
    <submittedName>
        <fullName evidence="7">Ca2+:H+ antiporter</fullName>
    </submittedName>
</protein>
<dbReference type="InterPro" id="IPR052946">
    <property type="entry name" value="Alkaline_pH_Ca-Antiporter"/>
</dbReference>
<dbReference type="GO" id="GO:0005886">
    <property type="term" value="C:plasma membrane"/>
    <property type="evidence" value="ECO:0007669"/>
    <property type="project" value="TreeGrafter"/>
</dbReference>
<feature type="transmembrane region" description="Helical" evidence="5">
    <location>
        <begin position="33"/>
        <end position="55"/>
    </location>
</feature>
<evidence type="ECO:0000256" key="5">
    <source>
        <dbReference type="SAM" id="Phobius"/>
    </source>
</evidence>
<feature type="transmembrane region" description="Helical" evidence="5">
    <location>
        <begin position="168"/>
        <end position="187"/>
    </location>
</feature>
<dbReference type="OrthoDB" id="9787814at2"/>
<evidence type="ECO:0000256" key="1">
    <source>
        <dbReference type="ARBA" id="ARBA00004141"/>
    </source>
</evidence>
<feature type="transmembrane region" description="Helical" evidence="5">
    <location>
        <begin position="102"/>
        <end position="124"/>
    </location>
</feature>
<dbReference type="EMBL" id="FRDI01000004">
    <property type="protein sequence ID" value="SHN61741.1"/>
    <property type="molecule type" value="Genomic_DNA"/>
</dbReference>
<keyword evidence="8" id="KW-1185">Reference proteome</keyword>
<evidence type="ECO:0000259" key="6">
    <source>
        <dbReference type="Pfam" id="PF01699"/>
    </source>
</evidence>
<accession>A0A1M7STH7</accession>
<feature type="domain" description="Sodium/calcium exchanger membrane region" evidence="6">
    <location>
        <begin position="39"/>
        <end position="189"/>
    </location>
</feature>
<dbReference type="STRING" id="1121455.SAMN02745728_01257"/>
<feature type="domain" description="Sodium/calcium exchanger membrane region" evidence="6">
    <location>
        <begin position="240"/>
        <end position="379"/>
    </location>
</feature>
<evidence type="ECO:0000313" key="7">
    <source>
        <dbReference type="EMBL" id="SHN61741.1"/>
    </source>
</evidence>
<keyword evidence="2 5" id="KW-0812">Transmembrane</keyword>
<evidence type="ECO:0000313" key="8">
    <source>
        <dbReference type="Proteomes" id="UP000186469"/>
    </source>
</evidence>
<sequence>MFQSRINHLSAWGTVIIFLIFGTRLMGFVSNPIILSLEFLWILGVIIWAAFGVVHEAEELAEMLGEPYGTLVLTLSIVIIEVALVAAVMLGSTAPPTLGRDTMFAVLMIVLNGVVGLGLLIGGIRHKEQNYNIQGAGAYLVVLLPLSVLALVLPNFTSSTQDGSLSTVQAVLIASFTIILYGTFLILQTGRHNEFFTPMPNPQDQPVEKDLAIINAQTINNEHPQQKTISRSTIAKHIFLLLLHIFPIVILSKTLGIILAIGLLRLDAPSELGGIIIAMIVFTPEGIASLRATTANELQRAVNLCLGAATSTMGLTVPVVLLIGVLIKQPVLLGLSGPNMIILALTLLLSIRTFSGKPTTMLEGCVHLIMFFVYLLLVFFP</sequence>
<evidence type="ECO:0000256" key="2">
    <source>
        <dbReference type="ARBA" id="ARBA00022692"/>
    </source>
</evidence>
<dbReference type="PANTHER" id="PTHR37958:SF1">
    <property type="entry name" value="SODIUM-POTASSIUM_PROTON ANTIPORTER CHAA"/>
    <property type="match status" value="1"/>
</dbReference>
<feature type="transmembrane region" description="Helical" evidence="5">
    <location>
        <begin position="67"/>
        <end position="90"/>
    </location>
</feature>
<feature type="transmembrane region" description="Helical" evidence="5">
    <location>
        <begin position="302"/>
        <end position="325"/>
    </location>
</feature>
<feature type="transmembrane region" description="Helical" evidence="5">
    <location>
        <begin position="136"/>
        <end position="156"/>
    </location>
</feature>
<feature type="transmembrane region" description="Helical" evidence="5">
    <location>
        <begin position="9"/>
        <end position="27"/>
    </location>
</feature>
<reference evidence="7 8" key="1">
    <citation type="submission" date="2016-12" db="EMBL/GenBank/DDBJ databases">
        <authorList>
            <person name="Song W.-J."/>
            <person name="Kurnit D.M."/>
        </authorList>
    </citation>
    <scope>NUCLEOTIDE SEQUENCE [LARGE SCALE GENOMIC DNA]</scope>
    <source>
        <strain evidence="7 8">DSM 11393</strain>
    </source>
</reference>
<dbReference type="RefSeq" id="WP_072696932.1">
    <property type="nucleotide sequence ID" value="NZ_FRDI01000004.1"/>
</dbReference>
<proteinExistence type="predicted"/>
<dbReference type="Proteomes" id="UP000186469">
    <property type="component" value="Unassembled WGS sequence"/>
</dbReference>
<dbReference type="GO" id="GO:0015385">
    <property type="term" value="F:sodium:proton antiporter activity"/>
    <property type="evidence" value="ECO:0007669"/>
    <property type="project" value="TreeGrafter"/>
</dbReference>
<feature type="transmembrane region" description="Helical" evidence="5">
    <location>
        <begin position="361"/>
        <end position="380"/>
    </location>
</feature>
<organism evidence="7 8">
    <name type="scientific">Desulfovibrio litoralis DSM 11393</name>
    <dbReference type="NCBI Taxonomy" id="1121455"/>
    <lineage>
        <taxon>Bacteria</taxon>
        <taxon>Pseudomonadati</taxon>
        <taxon>Thermodesulfobacteriota</taxon>
        <taxon>Desulfovibrionia</taxon>
        <taxon>Desulfovibrionales</taxon>
        <taxon>Desulfovibrionaceae</taxon>
        <taxon>Desulfovibrio</taxon>
    </lineage>
</organism>
<dbReference type="AlphaFoldDB" id="A0A1M7STH7"/>
<name>A0A1M7STH7_9BACT</name>
<evidence type="ECO:0000256" key="4">
    <source>
        <dbReference type="ARBA" id="ARBA00023136"/>
    </source>
</evidence>
<evidence type="ECO:0000256" key="3">
    <source>
        <dbReference type="ARBA" id="ARBA00022989"/>
    </source>
</evidence>
<keyword evidence="3 5" id="KW-1133">Transmembrane helix</keyword>
<feature type="transmembrane region" description="Helical" evidence="5">
    <location>
        <begin position="238"/>
        <end position="266"/>
    </location>
</feature>